<evidence type="ECO:0000259" key="5">
    <source>
        <dbReference type="PROSITE" id="PS51118"/>
    </source>
</evidence>
<keyword evidence="1" id="KW-0805">Transcription regulation</keyword>
<dbReference type="Proteomes" id="UP000318431">
    <property type="component" value="Unassembled WGS sequence"/>
</dbReference>
<reference evidence="6 7" key="1">
    <citation type="journal article" date="2015" name="Stand. Genomic Sci.">
        <title>Genomic Encyclopedia of Bacterial and Archaeal Type Strains, Phase III: the genomes of soil and plant-associated and newly described type strains.</title>
        <authorList>
            <person name="Whitman W.B."/>
            <person name="Woyke T."/>
            <person name="Klenk H.P."/>
            <person name="Zhou Y."/>
            <person name="Lilburn T.G."/>
            <person name="Beck B.J."/>
            <person name="De Vos P."/>
            <person name="Vandamme P."/>
            <person name="Eisen J.A."/>
            <person name="Garrity G."/>
            <person name="Hugenholtz P."/>
            <person name="Kyrpides N.C."/>
        </authorList>
    </citation>
    <scope>NUCLEOTIDE SEQUENCE [LARGE SCALE GENOMIC DNA]</scope>
    <source>
        <strain evidence="6 7">CGMCC 1.10822</strain>
    </source>
</reference>
<keyword evidence="2" id="KW-0238">DNA-binding</keyword>
<feature type="region of interest" description="Disordered" evidence="4">
    <location>
        <begin position="121"/>
        <end position="142"/>
    </location>
</feature>
<organism evidence="6 7">
    <name type="scientific">Pseudoduganella lurida</name>
    <dbReference type="NCBI Taxonomy" id="1036180"/>
    <lineage>
        <taxon>Bacteria</taxon>
        <taxon>Pseudomonadati</taxon>
        <taxon>Pseudomonadota</taxon>
        <taxon>Betaproteobacteria</taxon>
        <taxon>Burkholderiales</taxon>
        <taxon>Oxalobacteraceae</taxon>
        <taxon>Telluria group</taxon>
        <taxon>Pseudoduganella</taxon>
    </lineage>
</organism>
<dbReference type="PANTHER" id="PTHR33204">
    <property type="entry name" value="TRANSCRIPTIONAL REGULATOR, MARR FAMILY"/>
    <property type="match status" value="1"/>
</dbReference>
<evidence type="ECO:0000256" key="4">
    <source>
        <dbReference type="SAM" id="MobiDB-lite"/>
    </source>
</evidence>
<dbReference type="RefSeq" id="WP_229474520.1">
    <property type="nucleotide sequence ID" value="NZ_VLLB01000005.1"/>
</dbReference>
<dbReference type="GO" id="GO:0003677">
    <property type="term" value="F:DNA binding"/>
    <property type="evidence" value="ECO:0007669"/>
    <property type="project" value="UniProtKB-KW"/>
</dbReference>
<dbReference type="Pfam" id="PF01638">
    <property type="entry name" value="HxlR"/>
    <property type="match status" value="1"/>
</dbReference>
<dbReference type="PROSITE" id="PS51118">
    <property type="entry name" value="HTH_HXLR"/>
    <property type="match status" value="1"/>
</dbReference>
<sequence length="142" mass="15501">MHGETKDKLDDELNPVLAEINSTRPVLEQVANKWSVLILTVLCSQPSRFNAIKRRLDPITHKALTEALRRLERNGLVHRKVIASSPVAVEYSITPLGRTLQDPFVALVAWAKGHGGRIAQAQQAYDGREDRGASADAGGGGR</sequence>
<accession>A0A562R7N4</accession>
<dbReference type="InterPro" id="IPR002577">
    <property type="entry name" value="HTH_HxlR"/>
</dbReference>
<dbReference type="Gene3D" id="1.10.10.10">
    <property type="entry name" value="Winged helix-like DNA-binding domain superfamily/Winged helix DNA-binding domain"/>
    <property type="match status" value="1"/>
</dbReference>
<dbReference type="PANTHER" id="PTHR33204:SF37">
    <property type="entry name" value="HTH-TYPE TRANSCRIPTIONAL REGULATOR YODB"/>
    <property type="match status" value="1"/>
</dbReference>
<gene>
    <name evidence="6" type="ORF">IP91_03200</name>
</gene>
<evidence type="ECO:0000256" key="3">
    <source>
        <dbReference type="ARBA" id="ARBA00023163"/>
    </source>
</evidence>
<comment type="caution">
    <text evidence="6">The sequence shown here is derived from an EMBL/GenBank/DDBJ whole genome shotgun (WGS) entry which is preliminary data.</text>
</comment>
<feature type="domain" description="HTH hxlR-type" evidence="5">
    <location>
        <begin position="21"/>
        <end position="119"/>
    </location>
</feature>
<dbReference type="EMBL" id="VLLB01000005">
    <property type="protein sequence ID" value="TWI64430.1"/>
    <property type="molecule type" value="Genomic_DNA"/>
</dbReference>
<evidence type="ECO:0000256" key="1">
    <source>
        <dbReference type="ARBA" id="ARBA00023015"/>
    </source>
</evidence>
<dbReference type="AlphaFoldDB" id="A0A562R7N4"/>
<evidence type="ECO:0000313" key="7">
    <source>
        <dbReference type="Proteomes" id="UP000318431"/>
    </source>
</evidence>
<protein>
    <submittedName>
        <fullName evidence="6">HxlR family transcriptional regulator</fullName>
    </submittedName>
</protein>
<name>A0A562R7N4_9BURK</name>
<proteinExistence type="predicted"/>
<dbReference type="InterPro" id="IPR036388">
    <property type="entry name" value="WH-like_DNA-bd_sf"/>
</dbReference>
<dbReference type="SUPFAM" id="SSF46785">
    <property type="entry name" value="Winged helix' DNA-binding domain"/>
    <property type="match status" value="1"/>
</dbReference>
<dbReference type="InterPro" id="IPR036390">
    <property type="entry name" value="WH_DNA-bd_sf"/>
</dbReference>
<evidence type="ECO:0000313" key="6">
    <source>
        <dbReference type="EMBL" id="TWI64430.1"/>
    </source>
</evidence>
<keyword evidence="7" id="KW-1185">Reference proteome</keyword>
<keyword evidence="3" id="KW-0804">Transcription</keyword>
<evidence type="ECO:0000256" key="2">
    <source>
        <dbReference type="ARBA" id="ARBA00023125"/>
    </source>
</evidence>